<dbReference type="InterPro" id="IPR036249">
    <property type="entry name" value="Thioredoxin-like_sf"/>
</dbReference>
<dbReference type="STRING" id="7574.A0A1S3HYR8"/>
<evidence type="ECO:0000313" key="7">
    <source>
        <dbReference type="Proteomes" id="UP000085678"/>
    </source>
</evidence>
<dbReference type="KEGG" id="lak:106159077"/>
<dbReference type="GO" id="GO:0005739">
    <property type="term" value="C:mitochondrion"/>
    <property type="evidence" value="ECO:0007669"/>
    <property type="project" value="TreeGrafter"/>
</dbReference>
<sequence length="225" mass="25728">MGSPVKKTVELFYDVISPYSWLAFEVLTRYKTKWNMDLHLKPFFLGGIMQGAGNRPPGLVPNKMAYMDKDLKRLGEYFRVPLKAPSDPADVMFNKGSLAAMRYVLSVDSLQKEKTEPISREFWMRVWSRDEDITKPESFLQAAAKAQLSDDVAKTALEKMTTDEIKNKLKANTQEALDMGTFGAPTIILHKDGEKHLFFGWDRFELMAHIMGEKWEGPLPELSKM</sequence>
<gene>
    <name evidence="8" type="primary">LOC106159077</name>
</gene>
<evidence type="ECO:0000256" key="1">
    <source>
        <dbReference type="ARBA" id="ARBA00006494"/>
    </source>
</evidence>
<evidence type="ECO:0000313" key="8">
    <source>
        <dbReference type="RefSeq" id="XP_013390716.1"/>
    </source>
</evidence>
<dbReference type="GO" id="GO:0004602">
    <property type="term" value="F:glutathione peroxidase activity"/>
    <property type="evidence" value="ECO:0007669"/>
    <property type="project" value="TreeGrafter"/>
</dbReference>
<feature type="domain" description="DSBA-like thioredoxin" evidence="6">
    <location>
        <begin position="8"/>
        <end position="209"/>
    </location>
</feature>
<accession>A0A1S3HYR8</accession>
<comment type="similarity">
    <text evidence="1 4">Belongs to the GST superfamily. Kappa family.</text>
</comment>
<dbReference type="GeneID" id="106159077"/>
<evidence type="ECO:0000256" key="5">
    <source>
        <dbReference type="PIRSR" id="PIRSR006386-1"/>
    </source>
</evidence>
<dbReference type="RefSeq" id="XP_013390716.1">
    <property type="nucleotide sequence ID" value="XM_013535262.1"/>
</dbReference>
<dbReference type="SUPFAM" id="SSF52833">
    <property type="entry name" value="Thioredoxin-like"/>
    <property type="match status" value="1"/>
</dbReference>
<proteinExistence type="inferred from homology"/>
<evidence type="ECO:0000256" key="3">
    <source>
        <dbReference type="ARBA" id="ARBA00047960"/>
    </source>
</evidence>
<dbReference type="InterPro" id="IPR051924">
    <property type="entry name" value="GST_Kappa/NadH"/>
</dbReference>
<dbReference type="AlphaFoldDB" id="A0A1S3HYR8"/>
<dbReference type="EC" id="2.5.1.18" evidence="4"/>
<evidence type="ECO:0000256" key="2">
    <source>
        <dbReference type="ARBA" id="ARBA00022679"/>
    </source>
</evidence>
<keyword evidence="7" id="KW-1185">Reference proteome</keyword>
<organism evidence="7 8">
    <name type="scientific">Lingula anatina</name>
    <name type="common">Brachiopod</name>
    <name type="synonym">Lingula unguis</name>
    <dbReference type="NCBI Taxonomy" id="7574"/>
    <lineage>
        <taxon>Eukaryota</taxon>
        <taxon>Metazoa</taxon>
        <taxon>Spiralia</taxon>
        <taxon>Lophotrochozoa</taxon>
        <taxon>Brachiopoda</taxon>
        <taxon>Linguliformea</taxon>
        <taxon>Lingulata</taxon>
        <taxon>Lingulida</taxon>
        <taxon>Linguloidea</taxon>
        <taxon>Lingulidae</taxon>
        <taxon>Lingula</taxon>
    </lineage>
</organism>
<dbReference type="GO" id="GO:0005777">
    <property type="term" value="C:peroxisome"/>
    <property type="evidence" value="ECO:0007669"/>
    <property type="project" value="TreeGrafter"/>
</dbReference>
<dbReference type="PIRSF" id="PIRSF006386">
    <property type="entry name" value="HCCAis_GSTk"/>
    <property type="match status" value="1"/>
</dbReference>
<dbReference type="InterPro" id="IPR001853">
    <property type="entry name" value="DSBA-like_thioredoxin_dom"/>
</dbReference>
<protein>
    <recommendedName>
        <fullName evidence="4">Glutathione S-transferase kappa</fullName>
        <ecNumber evidence="4">2.5.1.18</ecNumber>
    </recommendedName>
</protein>
<evidence type="ECO:0000256" key="4">
    <source>
        <dbReference type="PIRNR" id="PIRNR006386"/>
    </source>
</evidence>
<reference evidence="8" key="1">
    <citation type="submission" date="2025-08" db="UniProtKB">
        <authorList>
            <consortium name="RefSeq"/>
        </authorList>
    </citation>
    <scope>IDENTIFICATION</scope>
    <source>
        <tissue evidence="8">Gonads</tissue>
    </source>
</reference>
<dbReference type="OrthoDB" id="4664297at2759"/>
<dbReference type="FunFam" id="3.40.30.10:FF:000096">
    <property type="entry name" value="Glutathione S-transferase kappa"/>
    <property type="match status" value="1"/>
</dbReference>
<dbReference type="GO" id="GO:0004364">
    <property type="term" value="F:glutathione transferase activity"/>
    <property type="evidence" value="ECO:0007669"/>
    <property type="project" value="UniProtKB-UniRule"/>
</dbReference>
<dbReference type="GO" id="GO:0006749">
    <property type="term" value="P:glutathione metabolic process"/>
    <property type="evidence" value="ECO:0007669"/>
    <property type="project" value="TreeGrafter"/>
</dbReference>
<dbReference type="InterPro" id="IPR014440">
    <property type="entry name" value="HCCAis_GSTk"/>
</dbReference>
<dbReference type="PANTHER" id="PTHR42943:SF2">
    <property type="entry name" value="GLUTATHIONE S-TRANSFERASE KAPPA 1"/>
    <property type="match status" value="1"/>
</dbReference>
<dbReference type="InParanoid" id="A0A1S3HYR8"/>
<feature type="active site" description="Nucleophile" evidence="5">
    <location>
        <position position="17"/>
    </location>
</feature>
<dbReference type="Proteomes" id="UP000085678">
    <property type="component" value="Unplaced"/>
</dbReference>
<dbReference type="Pfam" id="PF01323">
    <property type="entry name" value="DSBA"/>
    <property type="match status" value="1"/>
</dbReference>
<dbReference type="Gene3D" id="3.40.30.10">
    <property type="entry name" value="Glutaredoxin"/>
    <property type="match status" value="1"/>
</dbReference>
<comment type="catalytic activity">
    <reaction evidence="3 4">
        <text>RX + glutathione = an S-substituted glutathione + a halide anion + H(+)</text>
        <dbReference type="Rhea" id="RHEA:16437"/>
        <dbReference type="ChEBI" id="CHEBI:15378"/>
        <dbReference type="ChEBI" id="CHEBI:16042"/>
        <dbReference type="ChEBI" id="CHEBI:17792"/>
        <dbReference type="ChEBI" id="CHEBI:57925"/>
        <dbReference type="ChEBI" id="CHEBI:90779"/>
        <dbReference type="EC" id="2.5.1.18"/>
    </reaction>
</comment>
<name>A0A1S3HYR8_LINAN</name>
<dbReference type="PANTHER" id="PTHR42943">
    <property type="entry name" value="GLUTATHIONE S-TRANSFERASE KAPPA"/>
    <property type="match status" value="1"/>
</dbReference>
<evidence type="ECO:0000259" key="6">
    <source>
        <dbReference type="Pfam" id="PF01323"/>
    </source>
</evidence>
<keyword evidence="2 4" id="KW-0808">Transferase</keyword>